<dbReference type="UniPathway" id="UPA00109">
    <property type="reaction ID" value="UER00180"/>
</dbReference>
<evidence type="ECO:0000256" key="1">
    <source>
        <dbReference type="ARBA" id="ARBA00009225"/>
    </source>
</evidence>
<dbReference type="OrthoDB" id="419537at2759"/>
<evidence type="ECO:0000256" key="3">
    <source>
        <dbReference type="ARBA" id="ARBA00022741"/>
    </source>
</evidence>
<dbReference type="InterPro" id="IPR022672">
    <property type="entry name" value="Hexokinase_N"/>
</dbReference>
<dbReference type="GO" id="GO:0008865">
    <property type="term" value="F:fructokinase activity"/>
    <property type="evidence" value="ECO:0007669"/>
    <property type="project" value="TreeGrafter"/>
</dbReference>
<dbReference type="GO" id="GO:0005536">
    <property type="term" value="F:D-glucose binding"/>
    <property type="evidence" value="ECO:0007669"/>
    <property type="project" value="InterPro"/>
</dbReference>
<feature type="domain" description="Hexokinase C-terminal" evidence="8">
    <location>
        <begin position="282"/>
        <end position="526"/>
    </location>
</feature>
<dbReference type="Pfam" id="PF00349">
    <property type="entry name" value="Hexokinase_1"/>
    <property type="match status" value="1"/>
</dbReference>
<evidence type="ECO:0000313" key="9">
    <source>
        <dbReference type="EMBL" id="RDW71874.1"/>
    </source>
</evidence>
<dbReference type="GO" id="GO:0006096">
    <property type="term" value="P:glycolytic process"/>
    <property type="evidence" value="ECO:0007669"/>
    <property type="project" value="UniProtKB-UniPathway"/>
</dbReference>
<dbReference type="InterPro" id="IPR001312">
    <property type="entry name" value="Hexokinase"/>
</dbReference>
<dbReference type="SUPFAM" id="SSF53067">
    <property type="entry name" value="Actin-like ATPase domain"/>
    <property type="match status" value="2"/>
</dbReference>
<organism evidence="9 10">
    <name type="scientific">Coleophoma crateriformis</name>
    <dbReference type="NCBI Taxonomy" id="565419"/>
    <lineage>
        <taxon>Eukaryota</taxon>
        <taxon>Fungi</taxon>
        <taxon>Dikarya</taxon>
        <taxon>Ascomycota</taxon>
        <taxon>Pezizomycotina</taxon>
        <taxon>Leotiomycetes</taxon>
        <taxon>Helotiales</taxon>
        <taxon>Dermateaceae</taxon>
        <taxon>Coleophoma</taxon>
    </lineage>
</organism>
<dbReference type="GO" id="GO:0005739">
    <property type="term" value="C:mitochondrion"/>
    <property type="evidence" value="ECO:0007669"/>
    <property type="project" value="TreeGrafter"/>
</dbReference>
<dbReference type="Pfam" id="PF03727">
    <property type="entry name" value="Hexokinase_2"/>
    <property type="match status" value="1"/>
</dbReference>
<dbReference type="InterPro" id="IPR022673">
    <property type="entry name" value="Hexokinase_C"/>
</dbReference>
<dbReference type="GO" id="GO:0005829">
    <property type="term" value="C:cytosol"/>
    <property type="evidence" value="ECO:0007669"/>
    <property type="project" value="TreeGrafter"/>
</dbReference>
<dbReference type="GO" id="GO:0019158">
    <property type="term" value="F:mannokinase activity"/>
    <property type="evidence" value="ECO:0007669"/>
    <property type="project" value="TreeGrafter"/>
</dbReference>
<accession>A0A3D8RDC4</accession>
<keyword evidence="3 6" id="KW-0547">Nucleotide-binding</keyword>
<evidence type="ECO:0000256" key="4">
    <source>
        <dbReference type="ARBA" id="ARBA00022777"/>
    </source>
</evidence>
<dbReference type="EC" id="2.7.1.-" evidence="6"/>
<protein>
    <recommendedName>
        <fullName evidence="6">Phosphotransferase</fullName>
        <ecNumber evidence="6">2.7.1.-</ecNumber>
    </recommendedName>
</protein>
<dbReference type="GO" id="GO:0004340">
    <property type="term" value="F:glucokinase activity"/>
    <property type="evidence" value="ECO:0007669"/>
    <property type="project" value="TreeGrafter"/>
</dbReference>
<evidence type="ECO:0000313" key="10">
    <source>
        <dbReference type="Proteomes" id="UP000256328"/>
    </source>
</evidence>
<evidence type="ECO:0000256" key="2">
    <source>
        <dbReference type="ARBA" id="ARBA00022679"/>
    </source>
</evidence>
<comment type="similarity">
    <text evidence="1 6">Belongs to the hexokinase family.</text>
</comment>
<dbReference type="Gene3D" id="3.40.367.20">
    <property type="match status" value="1"/>
</dbReference>
<keyword evidence="10" id="KW-1185">Reference proteome</keyword>
<dbReference type="GO" id="GO:0006013">
    <property type="term" value="P:mannose metabolic process"/>
    <property type="evidence" value="ECO:0007669"/>
    <property type="project" value="TreeGrafter"/>
</dbReference>
<evidence type="ECO:0000259" key="8">
    <source>
        <dbReference type="Pfam" id="PF03727"/>
    </source>
</evidence>
<dbReference type="AlphaFoldDB" id="A0A3D8RDC4"/>
<comment type="caution">
    <text evidence="9">The sequence shown here is derived from an EMBL/GenBank/DDBJ whole genome shotgun (WGS) entry which is preliminary data.</text>
</comment>
<feature type="domain" description="Hexokinase N-terminal" evidence="7">
    <location>
        <begin position="86"/>
        <end position="273"/>
    </location>
</feature>
<dbReference type="Proteomes" id="UP000256328">
    <property type="component" value="Unassembled WGS sequence"/>
</dbReference>
<sequence length="536" mass="58258">MQPFKAAMLSVREAFYAAFLRSLLRTKSLLQTILNIWIGPRKLAKEPDAQSEGSSPQDGVVVLSQTKRREVADFVEEVARLFRDPTSRQNLVALSDGLKTQFEESLVDNAQCMLPSYQHQLPTGEECGTYLALDVGGSTFRVALIELAGRGSESKVVRRSTTKIDATIKNLQGVAFFDWMAERIEETLSGQSEGHELNSAPLPMGLAWSFPIEQTSLRSGLLLGMGKNFMAAHGIIGQDLGDLIQNACSRKNLNVSLQAIVNDSSACLLASAFTSHTPPTRLSLILGTGCNAAVHLPVSSFSPQKFGIRPSSWHSAATHVIVNTELSMFGGRVLPFTRWDRQLLVKHPRPDFQPLEYFVGGGYLGEIVRLVLVEAIETTGIFGGIVPAGLEEPYSLDTETVSRIEADTTAHLAPSLTLFTNLYPTSYAYTHSDLSTLRHLASHIIHRATAVIATGLYTLYLLRSSTSSSISAKMQIAYNGSVMEQYPGFKELAQHHLELLVGSKGVLTLVPADDSSLLGAAVAVACLDPDEVIKDL</sequence>
<dbReference type="GO" id="GO:0005524">
    <property type="term" value="F:ATP binding"/>
    <property type="evidence" value="ECO:0007669"/>
    <property type="project" value="UniProtKB-UniRule"/>
</dbReference>
<proteinExistence type="inferred from homology"/>
<dbReference type="PRINTS" id="PR00475">
    <property type="entry name" value="HEXOKINASE"/>
</dbReference>
<dbReference type="PROSITE" id="PS51748">
    <property type="entry name" value="HEXOKINASE_2"/>
    <property type="match status" value="1"/>
</dbReference>
<dbReference type="Gene3D" id="3.30.420.40">
    <property type="match status" value="1"/>
</dbReference>
<evidence type="ECO:0000256" key="5">
    <source>
        <dbReference type="ARBA" id="ARBA00022840"/>
    </source>
</evidence>
<dbReference type="PANTHER" id="PTHR19443:SF24">
    <property type="entry name" value="PHOSPHOTRANSFERASE"/>
    <property type="match status" value="1"/>
</dbReference>
<keyword evidence="6" id="KW-0324">Glycolysis</keyword>
<keyword evidence="2 6" id="KW-0808">Transferase</keyword>
<keyword evidence="4 6" id="KW-0418">Kinase</keyword>
<gene>
    <name evidence="9" type="ORF">BP5796_07908</name>
</gene>
<name>A0A3D8RDC4_9HELO</name>
<dbReference type="InterPro" id="IPR043129">
    <property type="entry name" value="ATPase_NBD"/>
</dbReference>
<evidence type="ECO:0000256" key="6">
    <source>
        <dbReference type="RuleBase" id="RU362007"/>
    </source>
</evidence>
<keyword evidence="5 6" id="KW-0067">ATP-binding</keyword>
<reference evidence="9 10" key="1">
    <citation type="journal article" date="2018" name="IMA Fungus">
        <title>IMA Genome-F 9: Draft genome sequence of Annulohypoxylon stygium, Aspergillus mulundensis, Berkeleyomyces basicola (syn. Thielaviopsis basicola), Ceratocystis smalleyi, two Cercospora beticola strains, Coleophoma cylindrospora, Fusarium fracticaudum, Phialophora cf. hyalina, and Morchella septimelata.</title>
        <authorList>
            <person name="Wingfield B.D."/>
            <person name="Bills G.F."/>
            <person name="Dong Y."/>
            <person name="Huang W."/>
            <person name="Nel W.J."/>
            <person name="Swalarsk-Parry B.S."/>
            <person name="Vaghefi N."/>
            <person name="Wilken P.M."/>
            <person name="An Z."/>
            <person name="de Beer Z.W."/>
            <person name="De Vos L."/>
            <person name="Chen L."/>
            <person name="Duong T.A."/>
            <person name="Gao Y."/>
            <person name="Hammerbacher A."/>
            <person name="Kikkert J.R."/>
            <person name="Li Y."/>
            <person name="Li H."/>
            <person name="Li K."/>
            <person name="Li Q."/>
            <person name="Liu X."/>
            <person name="Ma X."/>
            <person name="Naidoo K."/>
            <person name="Pethybridge S.J."/>
            <person name="Sun J."/>
            <person name="Steenkamp E.T."/>
            <person name="van der Nest M.A."/>
            <person name="van Wyk S."/>
            <person name="Wingfield M.J."/>
            <person name="Xiong C."/>
            <person name="Yue Q."/>
            <person name="Zhang X."/>
        </authorList>
    </citation>
    <scope>NUCLEOTIDE SEQUENCE [LARGE SCALE GENOMIC DNA]</scope>
    <source>
        <strain evidence="9 10">BP5796</strain>
    </source>
</reference>
<dbReference type="PANTHER" id="PTHR19443">
    <property type="entry name" value="HEXOKINASE"/>
    <property type="match status" value="1"/>
</dbReference>
<dbReference type="GO" id="GO:0001678">
    <property type="term" value="P:intracellular glucose homeostasis"/>
    <property type="evidence" value="ECO:0007669"/>
    <property type="project" value="InterPro"/>
</dbReference>
<evidence type="ECO:0000259" key="7">
    <source>
        <dbReference type="Pfam" id="PF00349"/>
    </source>
</evidence>
<dbReference type="GO" id="GO:0006006">
    <property type="term" value="P:glucose metabolic process"/>
    <property type="evidence" value="ECO:0007669"/>
    <property type="project" value="TreeGrafter"/>
</dbReference>
<dbReference type="EMBL" id="PDLN01000011">
    <property type="protein sequence ID" value="RDW71874.1"/>
    <property type="molecule type" value="Genomic_DNA"/>
</dbReference>